<dbReference type="Pfam" id="PF25600">
    <property type="entry name" value="TRIM_CC"/>
    <property type="match status" value="1"/>
</dbReference>
<dbReference type="InterPro" id="IPR058030">
    <property type="entry name" value="TRIM8/14/16/25/29/45/65_CC"/>
</dbReference>
<evidence type="ECO:0000256" key="7">
    <source>
        <dbReference type="SAM" id="Coils"/>
    </source>
</evidence>
<reference evidence="10" key="2">
    <citation type="submission" date="2025-09" db="UniProtKB">
        <authorList>
            <consortium name="Ensembl"/>
        </authorList>
    </citation>
    <scope>IDENTIFICATION</scope>
</reference>
<dbReference type="PANTHER" id="PTHR25465:SF5">
    <property type="entry name" value="E3 UBIQUITIN_ISG15 LIGASE TRIM25-RELATED"/>
    <property type="match status" value="1"/>
</dbReference>
<protein>
    <recommendedName>
        <fullName evidence="12">RING-type domain-containing protein</fullName>
    </recommendedName>
</protein>
<evidence type="ECO:0000256" key="3">
    <source>
        <dbReference type="ARBA" id="ARBA00022771"/>
    </source>
</evidence>
<name>A0A3Q1GM60_9TELE</name>
<dbReference type="GO" id="GO:0045087">
    <property type="term" value="P:innate immune response"/>
    <property type="evidence" value="ECO:0007669"/>
    <property type="project" value="UniProtKB-KW"/>
</dbReference>
<evidence type="ECO:0008006" key="12">
    <source>
        <dbReference type="Google" id="ProtNLM"/>
    </source>
</evidence>
<dbReference type="InterPro" id="IPR003877">
    <property type="entry name" value="SPRY_dom"/>
</dbReference>
<dbReference type="PROSITE" id="PS00518">
    <property type="entry name" value="ZF_RING_1"/>
    <property type="match status" value="1"/>
</dbReference>
<dbReference type="InterPro" id="IPR013320">
    <property type="entry name" value="ConA-like_dom_sf"/>
</dbReference>
<dbReference type="InterPro" id="IPR043136">
    <property type="entry name" value="B30.2/SPRY_sf"/>
</dbReference>
<dbReference type="InterPro" id="IPR001841">
    <property type="entry name" value="Znf_RING"/>
</dbReference>
<feature type="domain" description="B30.2/SPRY" evidence="9">
    <location>
        <begin position="220"/>
        <end position="406"/>
    </location>
</feature>
<evidence type="ECO:0000256" key="5">
    <source>
        <dbReference type="ARBA" id="ARBA00022859"/>
    </source>
</evidence>
<evidence type="ECO:0000313" key="10">
    <source>
        <dbReference type="Ensembl" id="ENSAPOP00000030614.1"/>
    </source>
</evidence>
<dbReference type="Proteomes" id="UP000257200">
    <property type="component" value="Unplaced"/>
</dbReference>
<dbReference type="Gene3D" id="4.10.830.40">
    <property type="match status" value="1"/>
</dbReference>
<evidence type="ECO:0000256" key="6">
    <source>
        <dbReference type="PROSITE-ProRule" id="PRU00175"/>
    </source>
</evidence>
<dbReference type="PANTHER" id="PTHR25465">
    <property type="entry name" value="B-BOX DOMAIN CONTAINING"/>
    <property type="match status" value="1"/>
</dbReference>
<dbReference type="InterPro" id="IPR051051">
    <property type="entry name" value="E3_ubiq-ligase_TRIM/RNF"/>
</dbReference>
<evidence type="ECO:0000259" key="9">
    <source>
        <dbReference type="PROSITE" id="PS50188"/>
    </source>
</evidence>
<keyword evidence="11" id="KW-1185">Reference proteome</keyword>
<proteinExistence type="predicted"/>
<dbReference type="Pfam" id="PF00622">
    <property type="entry name" value="SPRY"/>
    <property type="match status" value="1"/>
</dbReference>
<feature type="coiled-coil region" evidence="7">
    <location>
        <begin position="179"/>
        <end position="256"/>
    </location>
</feature>
<dbReference type="AlphaFoldDB" id="A0A3Q1GM60"/>
<dbReference type="Gene3D" id="3.30.40.10">
    <property type="entry name" value="Zinc/RING finger domain, C3HC4 (zinc finger)"/>
    <property type="match status" value="1"/>
</dbReference>
<evidence type="ECO:0000256" key="4">
    <source>
        <dbReference type="ARBA" id="ARBA00022833"/>
    </source>
</evidence>
<dbReference type="Pfam" id="PF15227">
    <property type="entry name" value="zf-C3HC4_4"/>
    <property type="match status" value="1"/>
</dbReference>
<sequence>APAACPSHMDQNKLSCSICLDLLKDPVTIPCGHIYCLDCIKNCWDRPHLEQVYSCPQCRHTFRLRPDLKKNTVLADLIEELMKTRLQSAAADLCHAGPGDVSWDFCTGRKLKAVKSCLQCLVSYCEQLVDLFKKLQENICSGHNEVMKIFCHNTVSAPAERNDKQRVVGLNQVQIHQRIQDREKDVRMLQQQVKAINQSADKAVANSEEIQGLIRRIEKRNSDVKQQIRSKQTDEVRKVRELQEKLKQELVELKMRVTRQIQVYGHHPDRFMEKQQVLSKESLTGRCYWEVEQRPAIVSVAVTYKGISRTGPESAFAYNKKSWALENSNIFVHNRILTLIRGSPSSRIGVYLDHSAGILSFYRVSDTMTLLHRVQTAFAQPLYAGLGINGVGSGKLCQLIYTDVIKEAKSENLFV</sequence>
<keyword evidence="7" id="KW-0175">Coiled coil</keyword>
<dbReference type="InterPro" id="IPR001870">
    <property type="entry name" value="B30.2/SPRY"/>
</dbReference>
<keyword evidence="4" id="KW-0862">Zinc</keyword>
<dbReference type="SUPFAM" id="SSF57850">
    <property type="entry name" value="RING/U-box"/>
    <property type="match status" value="1"/>
</dbReference>
<evidence type="ECO:0000256" key="2">
    <source>
        <dbReference type="ARBA" id="ARBA00022723"/>
    </source>
</evidence>
<dbReference type="Ensembl" id="ENSAPOT00000022781.1">
    <property type="protein sequence ID" value="ENSAPOP00000030614.1"/>
    <property type="gene ID" value="ENSAPOG00000017280.1"/>
</dbReference>
<keyword evidence="5" id="KW-0391">Immunity</keyword>
<dbReference type="SMART" id="SM00449">
    <property type="entry name" value="SPRY"/>
    <property type="match status" value="1"/>
</dbReference>
<dbReference type="InterPro" id="IPR013083">
    <property type="entry name" value="Znf_RING/FYVE/PHD"/>
</dbReference>
<keyword evidence="1" id="KW-0399">Innate immunity</keyword>
<dbReference type="PROSITE" id="PS50188">
    <property type="entry name" value="B302_SPRY"/>
    <property type="match status" value="1"/>
</dbReference>
<keyword evidence="2" id="KW-0479">Metal-binding</keyword>
<organism evidence="10 11">
    <name type="scientific">Acanthochromis polyacanthus</name>
    <name type="common">spiny chromis</name>
    <dbReference type="NCBI Taxonomy" id="80966"/>
    <lineage>
        <taxon>Eukaryota</taxon>
        <taxon>Metazoa</taxon>
        <taxon>Chordata</taxon>
        <taxon>Craniata</taxon>
        <taxon>Vertebrata</taxon>
        <taxon>Euteleostomi</taxon>
        <taxon>Actinopterygii</taxon>
        <taxon>Neopterygii</taxon>
        <taxon>Teleostei</taxon>
        <taxon>Neoteleostei</taxon>
        <taxon>Acanthomorphata</taxon>
        <taxon>Ovalentaria</taxon>
        <taxon>Pomacentridae</taxon>
        <taxon>Acanthochromis</taxon>
    </lineage>
</organism>
<feature type="domain" description="RING-type" evidence="8">
    <location>
        <begin position="16"/>
        <end position="59"/>
    </location>
</feature>
<evidence type="ECO:0000313" key="11">
    <source>
        <dbReference type="Proteomes" id="UP000257200"/>
    </source>
</evidence>
<evidence type="ECO:0000259" key="8">
    <source>
        <dbReference type="PROSITE" id="PS50089"/>
    </source>
</evidence>
<dbReference type="GO" id="GO:0008270">
    <property type="term" value="F:zinc ion binding"/>
    <property type="evidence" value="ECO:0007669"/>
    <property type="project" value="UniProtKB-KW"/>
</dbReference>
<evidence type="ECO:0000256" key="1">
    <source>
        <dbReference type="ARBA" id="ARBA00022588"/>
    </source>
</evidence>
<keyword evidence="3 6" id="KW-0863">Zinc-finger</keyword>
<dbReference type="STRING" id="80966.ENSAPOP00000030614"/>
<dbReference type="Gene3D" id="2.60.120.920">
    <property type="match status" value="1"/>
</dbReference>
<dbReference type="InterPro" id="IPR017907">
    <property type="entry name" value="Znf_RING_CS"/>
</dbReference>
<dbReference type="SMART" id="SM00184">
    <property type="entry name" value="RING"/>
    <property type="match status" value="1"/>
</dbReference>
<dbReference type="GeneTree" id="ENSGT01150000286950"/>
<dbReference type="SUPFAM" id="SSF49899">
    <property type="entry name" value="Concanavalin A-like lectins/glucanases"/>
    <property type="match status" value="1"/>
</dbReference>
<dbReference type="PROSITE" id="PS50089">
    <property type="entry name" value="ZF_RING_2"/>
    <property type="match status" value="1"/>
</dbReference>
<accession>A0A3Q1GM60</accession>
<reference evidence="10" key="1">
    <citation type="submission" date="2025-08" db="UniProtKB">
        <authorList>
            <consortium name="Ensembl"/>
        </authorList>
    </citation>
    <scope>IDENTIFICATION</scope>
</reference>
<dbReference type="InParanoid" id="A0A3Q1GM60"/>